<evidence type="ECO:0000256" key="10">
    <source>
        <dbReference type="SAM" id="MobiDB-lite"/>
    </source>
</evidence>
<dbReference type="InterPro" id="IPR051061">
    <property type="entry name" value="Zinc_finger_trans_reg"/>
</dbReference>
<keyword evidence="13" id="KW-1185">Reference proteome</keyword>
<dbReference type="GO" id="GO:0005634">
    <property type="term" value="C:nucleus"/>
    <property type="evidence" value="ECO:0007669"/>
    <property type="project" value="UniProtKB-SubCell"/>
</dbReference>
<accession>T1JQB1</accession>
<evidence type="ECO:0000256" key="3">
    <source>
        <dbReference type="ARBA" id="ARBA00022737"/>
    </source>
</evidence>
<evidence type="ECO:0000256" key="5">
    <source>
        <dbReference type="ARBA" id="ARBA00022833"/>
    </source>
</evidence>
<feature type="domain" description="C2H2-type" evidence="11">
    <location>
        <begin position="89"/>
        <end position="119"/>
    </location>
</feature>
<keyword evidence="3" id="KW-0677">Repeat</keyword>
<evidence type="ECO:0000313" key="13">
    <source>
        <dbReference type="Proteomes" id="UP000015104"/>
    </source>
</evidence>
<protein>
    <recommendedName>
        <fullName evidence="11">C2H2-type domain-containing protein</fullName>
    </recommendedName>
</protein>
<evidence type="ECO:0000256" key="2">
    <source>
        <dbReference type="ARBA" id="ARBA00022723"/>
    </source>
</evidence>
<dbReference type="EnsemblMetazoa" id="tetur01g02570.1">
    <property type="protein sequence ID" value="tetur01g02570.1"/>
    <property type="gene ID" value="tetur01g02570"/>
</dbReference>
<dbReference type="PROSITE" id="PS50157">
    <property type="entry name" value="ZINC_FINGER_C2H2_2"/>
    <property type="match status" value="6"/>
</dbReference>
<keyword evidence="4 9" id="KW-0863">Zinc-finger</keyword>
<dbReference type="FunFam" id="3.30.160.60:FF:000125">
    <property type="entry name" value="Putative zinc finger protein 143"/>
    <property type="match status" value="1"/>
</dbReference>
<dbReference type="eggNOG" id="KOG1721">
    <property type="taxonomic scope" value="Eukaryota"/>
</dbReference>
<evidence type="ECO:0000256" key="8">
    <source>
        <dbReference type="ARBA" id="ARBA00023242"/>
    </source>
</evidence>
<dbReference type="PANTHER" id="PTHR46179">
    <property type="entry name" value="ZINC FINGER PROTEIN"/>
    <property type="match status" value="1"/>
</dbReference>
<feature type="region of interest" description="Disordered" evidence="10">
    <location>
        <begin position="382"/>
        <end position="401"/>
    </location>
</feature>
<dbReference type="SMART" id="SM00355">
    <property type="entry name" value="ZnF_C2H2"/>
    <property type="match status" value="6"/>
</dbReference>
<keyword evidence="2" id="KW-0479">Metal-binding</keyword>
<dbReference type="AlphaFoldDB" id="T1JQB1"/>
<feature type="compositionally biased region" description="Acidic residues" evidence="10">
    <location>
        <begin position="382"/>
        <end position="394"/>
    </location>
</feature>
<feature type="domain" description="C2H2-type" evidence="11">
    <location>
        <begin position="191"/>
        <end position="221"/>
    </location>
</feature>
<organism evidence="12 13">
    <name type="scientific">Tetranychus urticae</name>
    <name type="common">Two-spotted spider mite</name>
    <dbReference type="NCBI Taxonomy" id="32264"/>
    <lineage>
        <taxon>Eukaryota</taxon>
        <taxon>Metazoa</taxon>
        <taxon>Ecdysozoa</taxon>
        <taxon>Arthropoda</taxon>
        <taxon>Chelicerata</taxon>
        <taxon>Arachnida</taxon>
        <taxon>Acari</taxon>
        <taxon>Acariformes</taxon>
        <taxon>Trombidiformes</taxon>
        <taxon>Prostigmata</taxon>
        <taxon>Eleutherengona</taxon>
        <taxon>Raphignathae</taxon>
        <taxon>Tetranychoidea</taxon>
        <taxon>Tetranychidae</taxon>
        <taxon>Tetranychus</taxon>
    </lineage>
</organism>
<dbReference type="PANTHER" id="PTHR46179:SF13">
    <property type="entry name" value="C2H2-TYPE DOMAIN-CONTAINING PROTEIN"/>
    <property type="match status" value="1"/>
</dbReference>
<dbReference type="EMBL" id="CAEY01000437">
    <property type="status" value="NOT_ANNOTATED_CDS"/>
    <property type="molecule type" value="Genomic_DNA"/>
</dbReference>
<evidence type="ECO:0000256" key="6">
    <source>
        <dbReference type="ARBA" id="ARBA00023015"/>
    </source>
</evidence>
<feature type="domain" description="C2H2-type" evidence="11">
    <location>
        <begin position="23"/>
        <end position="53"/>
    </location>
</feature>
<reference evidence="12" key="2">
    <citation type="submission" date="2015-06" db="UniProtKB">
        <authorList>
            <consortium name="EnsemblMetazoa"/>
        </authorList>
    </citation>
    <scope>IDENTIFICATION</scope>
</reference>
<name>T1JQB1_TETUR</name>
<dbReference type="InterPro" id="IPR036236">
    <property type="entry name" value="Znf_C2H2_sf"/>
</dbReference>
<dbReference type="PROSITE" id="PS00028">
    <property type="entry name" value="ZINC_FINGER_C2H2_1"/>
    <property type="match status" value="6"/>
</dbReference>
<evidence type="ECO:0000256" key="9">
    <source>
        <dbReference type="PROSITE-ProRule" id="PRU00042"/>
    </source>
</evidence>
<dbReference type="Proteomes" id="UP000015104">
    <property type="component" value="Unassembled WGS sequence"/>
</dbReference>
<reference evidence="13" key="1">
    <citation type="submission" date="2011-08" db="EMBL/GenBank/DDBJ databases">
        <authorList>
            <person name="Rombauts S."/>
        </authorList>
    </citation>
    <scope>NUCLEOTIDE SEQUENCE</scope>
    <source>
        <strain evidence="13">London</strain>
    </source>
</reference>
<dbReference type="Gene3D" id="3.30.160.60">
    <property type="entry name" value="Classic Zinc Finger"/>
    <property type="match status" value="5"/>
</dbReference>
<dbReference type="GO" id="GO:0008270">
    <property type="term" value="F:zinc ion binding"/>
    <property type="evidence" value="ECO:0007669"/>
    <property type="project" value="UniProtKB-KW"/>
</dbReference>
<dbReference type="SUPFAM" id="SSF57667">
    <property type="entry name" value="beta-beta-alpha zinc fingers"/>
    <property type="match status" value="4"/>
</dbReference>
<proteinExistence type="predicted"/>
<comment type="subcellular location">
    <subcellularLocation>
        <location evidence="1">Nucleus</location>
    </subcellularLocation>
</comment>
<evidence type="ECO:0000256" key="7">
    <source>
        <dbReference type="ARBA" id="ARBA00023163"/>
    </source>
</evidence>
<keyword evidence="5" id="KW-0862">Zinc</keyword>
<dbReference type="HOGENOM" id="CLU_570297_0_0_1"/>
<dbReference type="GO" id="GO:0006357">
    <property type="term" value="P:regulation of transcription by RNA polymerase II"/>
    <property type="evidence" value="ECO:0007669"/>
    <property type="project" value="TreeGrafter"/>
</dbReference>
<sequence>MTEPQRRVKLYGLNADMSKIRKYPCGYPGCHWIFTRTNHVVRHHERVHPGFRPNKSSSHEVDKRATVKQASKAEIESHSSKCEAPSTLHLCYITGCKQQFSTKNELNIHLLHAHSVVEPEVCIKVEGQEWNDEENTTLMTNKMLNRRYTCDFVGCDKAYTKNSHLLRHKEDSHNILRPPYHIEYTKSARPYACTLPGCDKTYTKNSHLIRHLVETHKLEKPAPKANRQLLPNFGSHLAAASQQMSSSSSPLSSAPSVVISPSTATSAATSLRFTSNRFRASMDDRPYACTFPGCGWSFKRQYHLNRHIITHRMNNRKDGNKNAANVNQNIRNNNGSNIIKNVDNNNDNFNNNINNNLGLIASTRNLSVARPKTESISYIVLEEGDDEDDQESADEQPTLPRRQISIEEDTFCCNFPGCGRRFVNSRDLMVHYLGHSGPSGLLLGDSHLIRSNRYDFNDTLEEPPLECVLEELDDDGNETDNLNKGANGAKSKATLRPKFFAYFVNPSQIPKPYAVKNDDGKEMAELSNQVQNWLKLTIDHSSFQFAITSVIMARYKTFTAPDLSLYTRRRTPFYRLTILN</sequence>
<evidence type="ECO:0000259" key="11">
    <source>
        <dbReference type="PROSITE" id="PS50157"/>
    </source>
</evidence>
<feature type="domain" description="C2H2-type" evidence="11">
    <location>
        <begin position="287"/>
        <end position="316"/>
    </location>
</feature>
<keyword evidence="7" id="KW-0804">Transcription</keyword>
<feature type="domain" description="C2H2-type" evidence="11">
    <location>
        <begin position="148"/>
        <end position="178"/>
    </location>
</feature>
<evidence type="ECO:0000313" key="12">
    <source>
        <dbReference type="EnsemblMetazoa" id="tetur01g02570.1"/>
    </source>
</evidence>
<keyword evidence="8" id="KW-0539">Nucleus</keyword>
<dbReference type="Pfam" id="PF00096">
    <property type="entry name" value="zf-C2H2"/>
    <property type="match status" value="3"/>
</dbReference>
<evidence type="ECO:0000256" key="1">
    <source>
        <dbReference type="ARBA" id="ARBA00004123"/>
    </source>
</evidence>
<dbReference type="InterPro" id="IPR013087">
    <property type="entry name" value="Znf_C2H2_type"/>
</dbReference>
<feature type="domain" description="C2H2-type" evidence="11">
    <location>
        <begin position="411"/>
        <end position="440"/>
    </location>
</feature>
<evidence type="ECO:0000256" key="4">
    <source>
        <dbReference type="ARBA" id="ARBA00022771"/>
    </source>
</evidence>
<keyword evidence="6" id="KW-0805">Transcription regulation</keyword>